<sequence>MSTPPARLAAPPQAPREPGPFDCCGNECGDACVWTIYYLARAQYEQALEAWQLQQLQDED</sequence>
<reference evidence="2 3" key="1">
    <citation type="journal article" date="2018" name="Int. J. Syst. Evol. Microbiol.">
        <title>Uliginosibacterium sediminicola sp. nov., isolated from freshwater sediment.</title>
        <authorList>
            <person name="Hwang W.M."/>
            <person name="Kim S.M."/>
            <person name="Kang K."/>
            <person name="Ahn T.Y."/>
        </authorList>
    </citation>
    <scope>NUCLEOTIDE SEQUENCE [LARGE SCALE GENOMIC DNA]</scope>
    <source>
        <strain evidence="2 3">M1-21</strain>
    </source>
</reference>
<evidence type="ECO:0000259" key="1">
    <source>
        <dbReference type="Pfam" id="PF09791"/>
    </source>
</evidence>
<accession>A0ABU9YT02</accession>
<proteinExistence type="predicted"/>
<comment type="caution">
    <text evidence="2">The sequence shown here is derived from an EMBL/GenBank/DDBJ whole genome shotgun (WGS) entry which is preliminary data.</text>
</comment>
<gene>
    <name evidence="2" type="ORF">ABDB84_00095</name>
</gene>
<protein>
    <submittedName>
        <fullName evidence="2">Oxidoreductase-like domain-containing protein</fullName>
    </submittedName>
</protein>
<dbReference type="Pfam" id="PF09791">
    <property type="entry name" value="Oxidored-like"/>
    <property type="match status" value="1"/>
</dbReference>
<dbReference type="Proteomes" id="UP001410394">
    <property type="component" value="Unassembled WGS sequence"/>
</dbReference>
<evidence type="ECO:0000313" key="2">
    <source>
        <dbReference type="EMBL" id="MEN3066853.1"/>
    </source>
</evidence>
<dbReference type="RefSeq" id="WP_345917624.1">
    <property type="nucleotide sequence ID" value="NZ_JBDIVE010000001.1"/>
</dbReference>
<organism evidence="2 3">
    <name type="scientific">Uliginosibacterium sediminicola</name>
    <dbReference type="NCBI Taxonomy" id="2024550"/>
    <lineage>
        <taxon>Bacteria</taxon>
        <taxon>Pseudomonadati</taxon>
        <taxon>Pseudomonadota</taxon>
        <taxon>Betaproteobacteria</taxon>
        <taxon>Rhodocyclales</taxon>
        <taxon>Zoogloeaceae</taxon>
        <taxon>Uliginosibacterium</taxon>
    </lineage>
</organism>
<feature type="domain" description="Oxidoreductase-like" evidence="1">
    <location>
        <begin position="12"/>
        <end position="51"/>
    </location>
</feature>
<dbReference type="InterPro" id="IPR019180">
    <property type="entry name" value="Oxidoreductase-like_N"/>
</dbReference>
<evidence type="ECO:0000313" key="3">
    <source>
        <dbReference type="Proteomes" id="UP001410394"/>
    </source>
</evidence>
<name>A0ABU9YT02_9RHOO</name>
<keyword evidence="3" id="KW-1185">Reference proteome</keyword>
<dbReference type="EMBL" id="JBDIVE010000001">
    <property type="protein sequence ID" value="MEN3066853.1"/>
    <property type="molecule type" value="Genomic_DNA"/>
</dbReference>